<evidence type="ECO:0000256" key="4">
    <source>
        <dbReference type="ARBA" id="ARBA00022679"/>
    </source>
</evidence>
<gene>
    <name evidence="9" type="primary">ispE</name>
    <name evidence="12" type="ORF">FHX47_000117</name>
</gene>
<comment type="caution">
    <text evidence="12">The sequence shown here is derived from an EMBL/GenBank/DDBJ whole genome shotgun (WGS) entry which is preliminary data.</text>
</comment>
<dbReference type="HAMAP" id="MF_00061">
    <property type="entry name" value="IspE"/>
    <property type="match status" value="1"/>
</dbReference>
<dbReference type="PANTHER" id="PTHR43527:SF2">
    <property type="entry name" value="4-DIPHOSPHOCYTIDYL-2-C-METHYL-D-ERYTHRITOL KINASE, CHLOROPLASTIC"/>
    <property type="match status" value="1"/>
</dbReference>
<evidence type="ECO:0000256" key="1">
    <source>
        <dbReference type="ARBA" id="ARBA00009684"/>
    </source>
</evidence>
<feature type="active site" evidence="9">
    <location>
        <position position="17"/>
    </location>
</feature>
<dbReference type="NCBIfam" id="NF002870">
    <property type="entry name" value="PRK03188.1"/>
    <property type="match status" value="1"/>
</dbReference>
<dbReference type="GO" id="GO:0050515">
    <property type="term" value="F:4-(cytidine 5'-diphospho)-2-C-methyl-D-erythritol kinase activity"/>
    <property type="evidence" value="ECO:0007669"/>
    <property type="project" value="UniProtKB-UniRule"/>
</dbReference>
<dbReference type="Gene3D" id="3.30.70.890">
    <property type="entry name" value="GHMP kinase, C-terminal domain"/>
    <property type="match status" value="1"/>
</dbReference>
<feature type="active site" evidence="9">
    <location>
        <position position="185"/>
    </location>
</feature>
<dbReference type="GO" id="GO:0019288">
    <property type="term" value="P:isopentenyl diphosphate biosynthetic process, methylerythritol 4-phosphate pathway"/>
    <property type="evidence" value="ECO:0007669"/>
    <property type="project" value="UniProtKB-UniRule"/>
</dbReference>
<keyword evidence="13" id="KW-1185">Reference proteome</keyword>
<dbReference type="GO" id="GO:0016114">
    <property type="term" value="P:terpenoid biosynthetic process"/>
    <property type="evidence" value="ECO:0007669"/>
    <property type="project" value="UniProtKB-UniRule"/>
</dbReference>
<evidence type="ECO:0000256" key="9">
    <source>
        <dbReference type="HAMAP-Rule" id="MF_00061"/>
    </source>
</evidence>
<keyword evidence="4 9" id="KW-0808">Transferase</keyword>
<keyword evidence="9" id="KW-0414">Isoprene biosynthesis</keyword>
<keyword evidence="6 9" id="KW-0418">Kinase</keyword>
<comment type="function">
    <text evidence="9">Catalyzes the phosphorylation of the position 2 hydroxy group of 4-diphosphocytidyl-2C-methyl-D-erythritol.</text>
</comment>
<keyword evidence="7 9" id="KW-0067">ATP-binding</keyword>
<dbReference type="EC" id="2.7.1.148" evidence="2 9"/>
<dbReference type="AlphaFoldDB" id="A0A7W5TSE6"/>
<dbReference type="InterPro" id="IPR036554">
    <property type="entry name" value="GHMP_kinase_C_sf"/>
</dbReference>
<evidence type="ECO:0000313" key="13">
    <source>
        <dbReference type="Proteomes" id="UP000547528"/>
    </source>
</evidence>
<dbReference type="PIRSF" id="PIRSF010376">
    <property type="entry name" value="IspE"/>
    <property type="match status" value="1"/>
</dbReference>
<dbReference type="SUPFAM" id="SSF54211">
    <property type="entry name" value="Ribosomal protein S5 domain 2-like"/>
    <property type="match status" value="1"/>
</dbReference>
<organism evidence="12 13">
    <name type="scientific">Garicola koreensis</name>
    <dbReference type="NCBI Taxonomy" id="1262554"/>
    <lineage>
        <taxon>Bacteria</taxon>
        <taxon>Bacillati</taxon>
        <taxon>Actinomycetota</taxon>
        <taxon>Actinomycetes</taxon>
        <taxon>Micrococcales</taxon>
        <taxon>Micrococcaceae</taxon>
        <taxon>Garicola</taxon>
    </lineage>
</organism>
<feature type="domain" description="GHMP kinase C-terminal" evidence="11">
    <location>
        <begin position="254"/>
        <end position="325"/>
    </location>
</feature>
<evidence type="ECO:0000256" key="2">
    <source>
        <dbReference type="ARBA" id="ARBA00012052"/>
    </source>
</evidence>
<feature type="binding site" evidence="9">
    <location>
        <begin position="143"/>
        <end position="153"/>
    </location>
    <ligand>
        <name>ATP</name>
        <dbReference type="ChEBI" id="CHEBI:30616"/>
    </ligand>
</feature>
<evidence type="ECO:0000256" key="5">
    <source>
        <dbReference type="ARBA" id="ARBA00022741"/>
    </source>
</evidence>
<dbReference type="RefSeq" id="WP_183356967.1">
    <property type="nucleotide sequence ID" value="NZ_BAABKR010000004.1"/>
</dbReference>
<dbReference type="NCBIfam" id="TIGR00154">
    <property type="entry name" value="ispE"/>
    <property type="match status" value="1"/>
</dbReference>
<dbReference type="InterPro" id="IPR020568">
    <property type="entry name" value="Ribosomal_Su5_D2-typ_SF"/>
</dbReference>
<evidence type="ECO:0000259" key="11">
    <source>
        <dbReference type="Pfam" id="PF08544"/>
    </source>
</evidence>
<dbReference type="Gene3D" id="3.30.230.10">
    <property type="match status" value="1"/>
</dbReference>
<dbReference type="Pfam" id="PF08544">
    <property type="entry name" value="GHMP_kinases_C"/>
    <property type="match status" value="1"/>
</dbReference>
<protein>
    <recommendedName>
        <fullName evidence="3 9">4-diphosphocytidyl-2-C-methyl-D-erythritol kinase</fullName>
        <shortName evidence="9">CMK</shortName>
        <ecNumber evidence="2 9">2.7.1.148</ecNumber>
    </recommendedName>
    <alternativeName>
        <fullName evidence="8 9">4-(cytidine-5'-diphospho)-2-C-methyl-D-erythritol kinase</fullName>
    </alternativeName>
</protein>
<dbReference type="UniPathway" id="UPA00056">
    <property type="reaction ID" value="UER00094"/>
</dbReference>
<evidence type="ECO:0000256" key="6">
    <source>
        <dbReference type="ARBA" id="ARBA00022777"/>
    </source>
</evidence>
<dbReference type="InterPro" id="IPR014721">
    <property type="entry name" value="Ribsml_uS5_D2-typ_fold_subgr"/>
</dbReference>
<dbReference type="Proteomes" id="UP000547528">
    <property type="component" value="Unassembled WGS sequence"/>
</dbReference>
<comment type="catalytic activity">
    <reaction evidence="9">
        <text>4-CDP-2-C-methyl-D-erythritol + ATP = 4-CDP-2-C-methyl-D-erythritol 2-phosphate + ADP + H(+)</text>
        <dbReference type="Rhea" id="RHEA:18437"/>
        <dbReference type="ChEBI" id="CHEBI:15378"/>
        <dbReference type="ChEBI" id="CHEBI:30616"/>
        <dbReference type="ChEBI" id="CHEBI:57823"/>
        <dbReference type="ChEBI" id="CHEBI:57919"/>
        <dbReference type="ChEBI" id="CHEBI:456216"/>
        <dbReference type="EC" id="2.7.1.148"/>
    </reaction>
</comment>
<dbReference type="InterPro" id="IPR004424">
    <property type="entry name" value="IspE"/>
</dbReference>
<dbReference type="InterPro" id="IPR013750">
    <property type="entry name" value="GHMP_kinase_C_dom"/>
</dbReference>
<dbReference type="SUPFAM" id="SSF55060">
    <property type="entry name" value="GHMP Kinase, C-terminal domain"/>
    <property type="match status" value="1"/>
</dbReference>
<comment type="similarity">
    <text evidence="1 9">Belongs to the GHMP kinase family. IspE subfamily.</text>
</comment>
<dbReference type="EMBL" id="JACIBT010000001">
    <property type="protein sequence ID" value="MBB3666524.1"/>
    <property type="molecule type" value="Genomic_DNA"/>
</dbReference>
<reference evidence="12 13" key="1">
    <citation type="submission" date="2020-08" db="EMBL/GenBank/DDBJ databases">
        <title>Sequencing the genomes of 1000 actinobacteria strains.</title>
        <authorList>
            <person name="Klenk H.-P."/>
        </authorList>
    </citation>
    <scope>NUCLEOTIDE SEQUENCE [LARGE SCALE GENOMIC DNA]</scope>
    <source>
        <strain evidence="12 13">DSM 28238</strain>
    </source>
</reference>
<feature type="domain" description="GHMP kinase N-terminal" evidence="10">
    <location>
        <begin position="126"/>
        <end position="193"/>
    </location>
</feature>
<dbReference type="Pfam" id="PF00288">
    <property type="entry name" value="GHMP_kinases_N"/>
    <property type="match status" value="1"/>
</dbReference>
<evidence type="ECO:0000313" key="12">
    <source>
        <dbReference type="EMBL" id="MBB3666524.1"/>
    </source>
</evidence>
<evidence type="ECO:0000256" key="7">
    <source>
        <dbReference type="ARBA" id="ARBA00022840"/>
    </source>
</evidence>
<comment type="pathway">
    <text evidence="9">Isoprenoid biosynthesis; isopentenyl diphosphate biosynthesis via DXP pathway; isopentenyl diphosphate from 1-deoxy-D-xylulose 5-phosphate: step 3/6.</text>
</comment>
<evidence type="ECO:0000256" key="8">
    <source>
        <dbReference type="ARBA" id="ARBA00032554"/>
    </source>
</evidence>
<dbReference type="PANTHER" id="PTHR43527">
    <property type="entry name" value="4-DIPHOSPHOCYTIDYL-2-C-METHYL-D-ERYTHRITOL KINASE, CHLOROPLASTIC"/>
    <property type="match status" value="1"/>
</dbReference>
<keyword evidence="5 9" id="KW-0547">Nucleotide-binding</keyword>
<dbReference type="GO" id="GO:0005524">
    <property type="term" value="F:ATP binding"/>
    <property type="evidence" value="ECO:0007669"/>
    <property type="project" value="UniProtKB-UniRule"/>
</dbReference>
<dbReference type="InterPro" id="IPR006204">
    <property type="entry name" value="GHMP_kinase_N_dom"/>
</dbReference>
<sequence>MRDSEFFGHVTALAPGKVNLSLRVGPLRDDGYHDVATLYFAVSLYEEVTAAPRDDGAITVSLSHRSAFTSVDHKDPQSGRTLTAEVPLDSNNIAYRAAELLRQTLQQRQASVLSFPANSSEVSSSEAPGPSGGVDLTITKNVPIAGGMGGGSADAAAALLACSALWEAGLTKDQLAELGANLGADVPFSILGGAAVGQGAGEELSPLLTRGELHLVLVPASVGLSTPQVYQTLDTLRAEASITAEVPELDADLVRAVCTSDTAQIAALMGNELQAAAVHLTPDLEDMMDAGMAEGALQGIVSGSGPTVMFLVHDAAAAVQLATRLEESTGVWAIPVTGPASGARLL</sequence>
<evidence type="ECO:0000256" key="3">
    <source>
        <dbReference type="ARBA" id="ARBA00017473"/>
    </source>
</evidence>
<proteinExistence type="inferred from homology"/>
<evidence type="ECO:0000259" key="10">
    <source>
        <dbReference type="Pfam" id="PF00288"/>
    </source>
</evidence>
<accession>A0A7W5TSE6</accession>
<name>A0A7W5TSE6_9MICC</name>